<evidence type="ECO:0000313" key="5">
    <source>
        <dbReference type="EMBL" id="SDR12783.1"/>
    </source>
</evidence>
<keyword evidence="2" id="KW-1133">Transmembrane helix</keyword>
<organism evidence="5 6">
    <name type="scientific">Actinopolyspora saharensis</name>
    <dbReference type="NCBI Taxonomy" id="995062"/>
    <lineage>
        <taxon>Bacteria</taxon>
        <taxon>Bacillati</taxon>
        <taxon>Actinomycetota</taxon>
        <taxon>Actinomycetes</taxon>
        <taxon>Actinopolysporales</taxon>
        <taxon>Actinopolysporaceae</taxon>
        <taxon>Actinopolyspora</taxon>
    </lineage>
</organism>
<dbReference type="InterPro" id="IPR052336">
    <property type="entry name" value="MlaD_Phospholipid_Transporter"/>
</dbReference>
<dbReference type="Pfam" id="PF02470">
    <property type="entry name" value="MlaD"/>
    <property type="match status" value="1"/>
</dbReference>
<dbReference type="GO" id="GO:0005576">
    <property type="term" value="C:extracellular region"/>
    <property type="evidence" value="ECO:0007669"/>
    <property type="project" value="TreeGrafter"/>
</dbReference>
<keyword evidence="6" id="KW-1185">Reference proteome</keyword>
<feature type="region of interest" description="Disordered" evidence="1">
    <location>
        <begin position="338"/>
        <end position="357"/>
    </location>
</feature>
<reference evidence="6" key="1">
    <citation type="submission" date="2016-10" db="EMBL/GenBank/DDBJ databases">
        <authorList>
            <person name="Varghese N."/>
            <person name="Submissions S."/>
        </authorList>
    </citation>
    <scope>NUCLEOTIDE SEQUENCE [LARGE SCALE GENOMIC DNA]</scope>
    <source>
        <strain evidence="6">DSM 45459</strain>
    </source>
</reference>
<feature type="compositionally biased region" description="Gly residues" evidence="1">
    <location>
        <begin position="404"/>
        <end position="414"/>
    </location>
</feature>
<dbReference type="STRING" id="995062.SAMN04489718_3660"/>
<feature type="domain" description="Mammalian cell entry C-terminal" evidence="4">
    <location>
        <begin position="118"/>
        <end position="311"/>
    </location>
</feature>
<dbReference type="PANTHER" id="PTHR33371:SF4">
    <property type="entry name" value="INTERMEMBRANE PHOSPHOLIPID TRANSPORT SYSTEM BINDING PROTEIN MLAD"/>
    <property type="match status" value="1"/>
</dbReference>
<dbReference type="RefSeq" id="WP_092525938.1">
    <property type="nucleotide sequence ID" value="NZ_FNKO01000002.1"/>
</dbReference>
<evidence type="ECO:0000256" key="2">
    <source>
        <dbReference type="SAM" id="Phobius"/>
    </source>
</evidence>
<protein>
    <submittedName>
        <fullName evidence="5">Virulence factor Mce family protein</fullName>
    </submittedName>
</protein>
<evidence type="ECO:0000313" key="6">
    <source>
        <dbReference type="Proteomes" id="UP000199301"/>
    </source>
</evidence>
<evidence type="ECO:0000256" key="1">
    <source>
        <dbReference type="SAM" id="MobiDB-lite"/>
    </source>
</evidence>
<dbReference type="Proteomes" id="UP000199301">
    <property type="component" value="Unassembled WGS sequence"/>
</dbReference>
<feature type="domain" description="Mce/MlaD" evidence="3">
    <location>
        <begin position="38"/>
        <end position="111"/>
    </location>
</feature>
<keyword evidence="2" id="KW-0812">Transmembrane</keyword>
<gene>
    <name evidence="5" type="ORF">SAMN04489718_3660</name>
</gene>
<accession>A0A1H1GI95</accession>
<dbReference type="AlphaFoldDB" id="A0A1H1GI95"/>
<evidence type="ECO:0000259" key="3">
    <source>
        <dbReference type="Pfam" id="PF02470"/>
    </source>
</evidence>
<dbReference type="EMBL" id="FNKO01000002">
    <property type="protein sequence ID" value="SDR12783.1"/>
    <property type="molecule type" value="Genomic_DNA"/>
</dbReference>
<feature type="transmembrane region" description="Helical" evidence="2">
    <location>
        <begin position="12"/>
        <end position="32"/>
    </location>
</feature>
<dbReference type="Pfam" id="PF11887">
    <property type="entry name" value="Mce4_CUP1"/>
    <property type="match status" value="1"/>
</dbReference>
<keyword evidence="2" id="KW-0472">Membrane</keyword>
<feature type="region of interest" description="Disordered" evidence="1">
    <location>
        <begin position="365"/>
        <end position="414"/>
    </location>
</feature>
<dbReference type="OrthoDB" id="4516955at2"/>
<evidence type="ECO:0000259" key="4">
    <source>
        <dbReference type="Pfam" id="PF11887"/>
    </source>
</evidence>
<name>A0A1H1GI95_9ACTN</name>
<dbReference type="PANTHER" id="PTHR33371">
    <property type="entry name" value="INTERMEMBRANE PHOSPHOLIPID TRANSPORT SYSTEM BINDING PROTEIN MLAD-RELATED"/>
    <property type="match status" value="1"/>
</dbReference>
<dbReference type="InterPro" id="IPR003399">
    <property type="entry name" value="Mce/MlaD"/>
</dbReference>
<sequence length="414" mass="44114">MSRRLGKPPFTRGLALGSVLVLLVSVGVWWVFLGADQRRVVAYFDDAVGLYEGGEVRVLGVKVGSVDAVTPQPERVRVEMSVRRELKIPANAGAAVISPSVVSGRFVQLTPVYEGGPTLESGAVIPKGRTVTPVEIDEVYNSLNELSEALGPKGANSDGELSELLDTGARNLEGNGELISRTLRDLGEAGSTLSGSSEDLFATVDKLQKVTSNLAENDGEVRRFNSRMREINDLLASQRDDLDTALSELALALRKVKNFVRTNEDKLHSNVEQLDSIAKVVARQNEALRETLTNAPLALGNLQNSYNAASGTLDTRANLNELRQPPLVLLCKLLEQARPGSGNGPSQRTDAPAGLRSGCESVRNFLDAGGQLPDPAETISKLQRGQRPDLPVPLKTSSDRVFGGSDGAGSGGQG</sequence>
<proteinExistence type="predicted"/>
<dbReference type="NCBIfam" id="TIGR00996">
    <property type="entry name" value="Mtu_fam_mce"/>
    <property type="match status" value="1"/>
</dbReference>
<dbReference type="InterPro" id="IPR005693">
    <property type="entry name" value="Mce"/>
</dbReference>
<dbReference type="InterPro" id="IPR024516">
    <property type="entry name" value="Mce_C"/>
</dbReference>